<name>A0A941E967_9ACTN</name>
<feature type="transmembrane region" description="Helical" evidence="1">
    <location>
        <begin position="81"/>
        <end position="99"/>
    </location>
</feature>
<keyword evidence="4" id="KW-1185">Reference proteome</keyword>
<evidence type="ECO:0000256" key="1">
    <source>
        <dbReference type="SAM" id="Phobius"/>
    </source>
</evidence>
<reference evidence="3" key="1">
    <citation type="submission" date="2021-04" db="EMBL/GenBank/DDBJ databases">
        <title>Genome based classification of Actinospica acidithermotolerans sp. nov., an actinobacterium isolated from an Indonesian hot spring.</title>
        <authorList>
            <person name="Kusuma A.B."/>
            <person name="Putra K.E."/>
            <person name="Nafisah S."/>
            <person name="Loh J."/>
            <person name="Nouioui I."/>
            <person name="Goodfellow M."/>
        </authorList>
    </citation>
    <scope>NUCLEOTIDE SEQUENCE</scope>
    <source>
        <strain evidence="3">MGRD01-02</strain>
    </source>
</reference>
<sequence>MAQHSPRPAAALGTGLASALMILTGVLGITQGIAAIANDDVYSVVGKYAFKLDVSTWGWIHLAVGALVLLTGFALFTGSILARAIGVLLAGAVLIVNFLDLPYEPYWSVIMIALNLFVIWSLFHDVGPDAA</sequence>
<keyword evidence="1" id="KW-0812">Transmembrane</keyword>
<dbReference type="AlphaFoldDB" id="A0A941E967"/>
<proteinExistence type="predicted"/>
<feature type="transmembrane region" description="Helical" evidence="1">
    <location>
        <begin position="105"/>
        <end position="123"/>
    </location>
</feature>
<dbReference type="EMBL" id="JAGSOH010000014">
    <property type="protein sequence ID" value="MBR7826233.1"/>
    <property type="molecule type" value="Genomic_DNA"/>
</dbReference>
<feature type="domain" description="DUF7144" evidence="2">
    <location>
        <begin position="16"/>
        <end position="123"/>
    </location>
</feature>
<accession>A0A941E967</accession>
<feature type="transmembrane region" description="Helical" evidence="1">
    <location>
        <begin position="57"/>
        <end position="76"/>
    </location>
</feature>
<dbReference type="RefSeq" id="WP_212517381.1">
    <property type="nucleotide sequence ID" value="NZ_JAGSOH010000014.1"/>
</dbReference>
<dbReference type="Pfam" id="PF23636">
    <property type="entry name" value="DUF7144"/>
    <property type="match status" value="1"/>
</dbReference>
<keyword evidence="1" id="KW-1133">Transmembrane helix</keyword>
<protein>
    <recommendedName>
        <fullName evidence="2">DUF7144 domain-containing protein</fullName>
    </recommendedName>
</protein>
<feature type="transmembrane region" description="Helical" evidence="1">
    <location>
        <begin position="12"/>
        <end position="37"/>
    </location>
</feature>
<dbReference type="InterPro" id="IPR055568">
    <property type="entry name" value="DUF7144"/>
</dbReference>
<evidence type="ECO:0000313" key="4">
    <source>
        <dbReference type="Proteomes" id="UP000676325"/>
    </source>
</evidence>
<comment type="caution">
    <text evidence="3">The sequence shown here is derived from an EMBL/GenBank/DDBJ whole genome shotgun (WGS) entry which is preliminary data.</text>
</comment>
<dbReference type="Proteomes" id="UP000676325">
    <property type="component" value="Unassembled WGS sequence"/>
</dbReference>
<keyword evidence="1" id="KW-0472">Membrane</keyword>
<evidence type="ECO:0000259" key="2">
    <source>
        <dbReference type="Pfam" id="PF23636"/>
    </source>
</evidence>
<organism evidence="3 4">
    <name type="scientific">Actinospica acidithermotolerans</name>
    <dbReference type="NCBI Taxonomy" id="2828514"/>
    <lineage>
        <taxon>Bacteria</taxon>
        <taxon>Bacillati</taxon>
        <taxon>Actinomycetota</taxon>
        <taxon>Actinomycetes</taxon>
        <taxon>Catenulisporales</taxon>
        <taxon>Actinospicaceae</taxon>
        <taxon>Actinospica</taxon>
    </lineage>
</organism>
<evidence type="ECO:0000313" key="3">
    <source>
        <dbReference type="EMBL" id="MBR7826233.1"/>
    </source>
</evidence>
<gene>
    <name evidence="3" type="ORF">KDK95_07970</name>
</gene>